<name>A0A8J8MHK6_9FIRM</name>
<dbReference type="EMBL" id="CP058649">
    <property type="protein sequence ID" value="QUI21785.1"/>
    <property type="molecule type" value="Genomic_DNA"/>
</dbReference>
<evidence type="ECO:0000259" key="4">
    <source>
        <dbReference type="PROSITE" id="PS50983"/>
    </source>
</evidence>
<proteinExistence type="inferred from homology"/>
<dbReference type="InterPro" id="IPR050902">
    <property type="entry name" value="ABC_Transporter_SBP"/>
</dbReference>
<sequence length="367" mass="40220">MKKLISCMLVIMMILSVAGCGQSDAKKKDEDSNQNVTTHADAETTEGQTGDSTEDMTEQANPSNGTNLYPDFIIEETETTITYVDKFGTETMVTKKPEKVVIAFNSILGLWYYAGGTSLTKVKGSTNVPEEAKDLMDLGSSRSVSLEAIIALEPDLVILAANVEGQVALAPTLKESGIEAMIIDTSINAYERFKENAYLFSKINGTEEAYDTKVQAIITEIDGIIEKAQAVETKSRVAAMFATSKSMSLDSDMALTGEMIYALGGENILNASDVKVEGESRVPFSIEALITQNPEIIMISTMGDIEGVKENVNKMIDENPAWNQVHAVENNRVYYLPKEYSVYKPNEKYAEAFTHIAKLLYPDVFGE</sequence>
<dbReference type="KEGG" id="vpy:HZI73_05520"/>
<keyword evidence="6" id="KW-1185">Reference proteome</keyword>
<keyword evidence="3" id="KW-0732">Signal</keyword>
<feature type="region of interest" description="Disordered" evidence="2">
    <location>
        <begin position="24"/>
        <end position="69"/>
    </location>
</feature>
<dbReference type="SUPFAM" id="SSF53807">
    <property type="entry name" value="Helical backbone' metal receptor"/>
    <property type="match status" value="1"/>
</dbReference>
<dbReference type="AlphaFoldDB" id="A0A8J8MHK6"/>
<dbReference type="RefSeq" id="WP_212697256.1">
    <property type="nucleotide sequence ID" value="NZ_CP058649.1"/>
</dbReference>
<dbReference type="PROSITE" id="PS51257">
    <property type="entry name" value="PROKAR_LIPOPROTEIN"/>
    <property type="match status" value="1"/>
</dbReference>
<comment type="similarity">
    <text evidence="1">Belongs to the bacterial solute-binding protein 8 family.</text>
</comment>
<feature type="chain" id="PRO_5038831794" evidence="3">
    <location>
        <begin position="19"/>
        <end position="367"/>
    </location>
</feature>
<evidence type="ECO:0000313" key="5">
    <source>
        <dbReference type="EMBL" id="QUI21785.1"/>
    </source>
</evidence>
<feature type="domain" description="Fe/B12 periplasmic-binding" evidence="4">
    <location>
        <begin position="99"/>
        <end position="364"/>
    </location>
</feature>
<reference evidence="5" key="1">
    <citation type="submission" date="2020-07" db="EMBL/GenBank/DDBJ databases">
        <title>Vallitalea pronyensis genome.</title>
        <authorList>
            <person name="Postec A."/>
        </authorList>
    </citation>
    <scope>NUCLEOTIDE SEQUENCE</scope>
    <source>
        <strain evidence="5">FatNI3</strain>
    </source>
</reference>
<dbReference type="Gene3D" id="3.40.50.1980">
    <property type="entry name" value="Nitrogenase molybdenum iron protein domain"/>
    <property type="match status" value="2"/>
</dbReference>
<evidence type="ECO:0000256" key="3">
    <source>
        <dbReference type="SAM" id="SignalP"/>
    </source>
</evidence>
<feature type="signal peptide" evidence="3">
    <location>
        <begin position="1"/>
        <end position="18"/>
    </location>
</feature>
<feature type="compositionally biased region" description="Polar residues" evidence="2">
    <location>
        <begin position="58"/>
        <end position="67"/>
    </location>
</feature>
<dbReference type="Pfam" id="PF01497">
    <property type="entry name" value="Peripla_BP_2"/>
    <property type="match status" value="1"/>
</dbReference>
<evidence type="ECO:0000256" key="2">
    <source>
        <dbReference type="SAM" id="MobiDB-lite"/>
    </source>
</evidence>
<evidence type="ECO:0000256" key="1">
    <source>
        <dbReference type="ARBA" id="ARBA00008814"/>
    </source>
</evidence>
<protein>
    <submittedName>
        <fullName evidence="5">ABC transporter substrate-binding protein</fullName>
    </submittedName>
</protein>
<dbReference type="PROSITE" id="PS50983">
    <property type="entry name" value="FE_B12_PBP"/>
    <property type="match status" value="1"/>
</dbReference>
<organism evidence="5 6">
    <name type="scientific">Vallitalea pronyensis</name>
    <dbReference type="NCBI Taxonomy" id="1348613"/>
    <lineage>
        <taxon>Bacteria</taxon>
        <taxon>Bacillati</taxon>
        <taxon>Bacillota</taxon>
        <taxon>Clostridia</taxon>
        <taxon>Lachnospirales</taxon>
        <taxon>Vallitaleaceae</taxon>
        <taxon>Vallitalea</taxon>
    </lineage>
</organism>
<dbReference type="PANTHER" id="PTHR30535">
    <property type="entry name" value="VITAMIN B12-BINDING PROTEIN"/>
    <property type="match status" value="1"/>
</dbReference>
<dbReference type="Proteomes" id="UP000683246">
    <property type="component" value="Chromosome"/>
</dbReference>
<dbReference type="InterPro" id="IPR002491">
    <property type="entry name" value="ABC_transptr_periplasmic_BD"/>
</dbReference>
<dbReference type="GO" id="GO:0071281">
    <property type="term" value="P:cellular response to iron ion"/>
    <property type="evidence" value="ECO:0007669"/>
    <property type="project" value="TreeGrafter"/>
</dbReference>
<accession>A0A8J8MHK6</accession>
<gene>
    <name evidence="5" type="ORF">HZI73_05520</name>
</gene>
<dbReference type="PANTHER" id="PTHR30535:SF34">
    <property type="entry name" value="MOLYBDATE-BINDING PROTEIN MOLA"/>
    <property type="match status" value="1"/>
</dbReference>
<evidence type="ECO:0000313" key="6">
    <source>
        <dbReference type="Proteomes" id="UP000683246"/>
    </source>
</evidence>